<protein>
    <submittedName>
        <fullName evidence="4">LytR family transcriptional regulator</fullName>
    </submittedName>
</protein>
<sequence>MVRRRRRWRPKPLFLLLLMLCLAGGGYLLAGHLGLGWPELPAGPENNEAQASQPPESFTVLLLGTDARPGEKVGRTDSIIVANVDGEKKRIALLSIPRDTRVEIPGHGTDKINAAAVYGGPALTCETVSNLIGMPVQYYALARWEGFKNIVDVLGGVTIDVERNMYHYDSSDGREYAINLRKGVQRLDGDKALQYVRFRGDALGDIGRTERQLKFLKALAAEVMKPSTLVKLPRLVPEINKSVETNMGFKQMLALAQAARYFDQAEIVTQTLPGRFLDLRGVSYWYVDPAQAHEVALALFEEGRVTQVVQGSTVSEGGPSSSPPARRTETGQLAAGEPAVTRSASPAPAVPPVPPAPEANTPDGEPQPGDGSIGDTPGGSMPGQDNAPPPAGHTGNGGETGDGSSSPPAARTKTGEKQKVLVPNNGKQSGDSGAVMEIIPIPNGSAS</sequence>
<dbReference type="InterPro" id="IPR004474">
    <property type="entry name" value="LytR_CpsA_psr"/>
</dbReference>
<evidence type="ECO:0000256" key="1">
    <source>
        <dbReference type="ARBA" id="ARBA00006068"/>
    </source>
</evidence>
<proteinExistence type="inferred from homology"/>
<dbReference type="NCBIfam" id="TIGR00350">
    <property type="entry name" value="lytR_cpsA_psr"/>
    <property type="match status" value="1"/>
</dbReference>
<dbReference type="InterPro" id="IPR050922">
    <property type="entry name" value="LytR/CpsA/Psr_CW_biosynth"/>
</dbReference>
<name>A0A494WU92_9FIRM</name>
<dbReference type="Pfam" id="PF03816">
    <property type="entry name" value="LytR_cpsA_psr"/>
    <property type="match status" value="1"/>
</dbReference>
<organism evidence="4 5">
    <name type="scientific">Desulfofundulus salinus</name>
    <dbReference type="NCBI Taxonomy" id="2419843"/>
    <lineage>
        <taxon>Bacteria</taxon>
        <taxon>Bacillati</taxon>
        <taxon>Bacillota</taxon>
        <taxon>Clostridia</taxon>
        <taxon>Eubacteriales</taxon>
        <taxon>Peptococcaceae</taxon>
        <taxon>Desulfofundulus</taxon>
    </lineage>
</organism>
<keyword evidence="5" id="KW-1185">Reference proteome</keyword>
<evidence type="ECO:0000313" key="5">
    <source>
        <dbReference type="Proteomes" id="UP000271256"/>
    </source>
</evidence>
<feature type="compositionally biased region" description="Low complexity" evidence="2">
    <location>
        <begin position="338"/>
        <end position="347"/>
    </location>
</feature>
<gene>
    <name evidence="4" type="ORF">D7024_00880</name>
</gene>
<evidence type="ECO:0000256" key="2">
    <source>
        <dbReference type="SAM" id="MobiDB-lite"/>
    </source>
</evidence>
<dbReference type="Proteomes" id="UP000271256">
    <property type="component" value="Unassembled WGS sequence"/>
</dbReference>
<dbReference type="Gene3D" id="3.40.630.190">
    <property type="entry name" value="LCP protein"/>
    <property type="match status" value="1"/>
</dbReference>
<feature type="compositionally biased region" description="Pro residues" evidence="2">
    <location>
        <begin position="348"/>
        <end position="357"/>
    </location>
</feature>
<comment type="caution">
    <text evidence="4">The sequence shown here is derived from an EMBL/GenBank/DDBJ whole genome shotgun (WGS) entry which is preliminary data.</text>
</comment>
<feature type="compositionally biased region" description="Polar residues" evidence="2">
    <location>
        <begin position="310"/>
        <end position="320"/>
    </location>
</feature>
<comment type="similarity">
    <text evidence="1">Belongs to the LytR/CpsA/Psr (LCP) family.</text>
</comment>
<dbReference type="EMBL" id="RBWE01000001">
    <property type="protein sequence ID" value="RKO65662.1"/>
    <property type="molecule type" value="Genomic_DNA"/>
</dbReference>
<dbReference type="PANTHER" id="PTHR33392:SF6">
    <property type="entry name" value="POLYISOPRENYL-TEICHOIC ACID--PEPTIDOGLYCAN TEICHOIC ACID TRANSFERASE TAGU"/>
    <property type="match status" value="1"/>
</dbReference>
<dbReference type="AlphaFoldDB" id="A0A494WU92"/>
<accession>A0A494WU92</accession>
<feature type="domain" description="Cell envelope-related transcriptional attenuator" evidence="3">
    <location>
        <begin position="75"/>
        <end position="223"/>
    </location>
</feature>
<reference evidence="4 5" key="1">
    <citation type="submission" date="2018-10" db="EMBL/GenBank/DDBJ databases">
        <authorList>
            <person name="Grouzdev D.S."/>
            <person name="Krutkina M.S."/>
            <person name="Tourova T.P."/>
            <person name="Nazina T.N."/>
        </authorList>
    </citation>
    <scope>NUCLEOTIDE SEQUENCE [LARGE SCALE GENOMIC DNA]</scope>
    <source>
        <strain evidence="4 5">435</strain>
    </source>
</reference>
<dbReference type="OrthoDB" id="9782542at2"/>
<dbReference type="PANTHER" id="PTHR33392">
    <property type="entry name" value="POLYISOPRENYL-TEICHOIC ACID--PEPTIDOGLYCAN TEICHOIC ACID TRANSFERASE TAGU"/>
    <property type="match status" value="1"/>
</dbReference>
<evidence type="ECO:0000313" key="4">
    <source>
        <dbReference type="EMBL" id="RKO65662.1"/>
    </source>
</evidence>
<feature type="region of interest" description="Disordered" evidence="2">
    <location>
        <begin position="310"/>
        <end position="447"/>
    </location>
</feature>
<evidence type="ECO:0000259" key="3">
    <source>
        <dbReference type="Pfam" id="PF03816"/>
    </source>
</evidence>